<feature type="compositionally biased region" description="Polar residues" evidence="2">
    <location>
        <begin position="336"/>
        <end position="349"/>
    </location>
</feature>
<evidence type="ECO:0000256" key="3">
    <source>
        <dbReference type="SAM" id="Phobius"/>
    </source>
</evidence>
<accession>A0A8H6FIN1</accession>
<dbReference type="GeneID" id="59335768"/>
<dbReference type="AlphaFoldDB" id="A0A8H6FIN1"/>
<keyword evidence="6" id="KW-1185">Reference proteome</keyword>
<evidence type="ECO:0000313" key="5">
    <source>
        <dbReference type="EMBL" id="KAF6229253.1"/>
    </source>
</evidence>
<feature type="compositionally biased region" description="Acidic residues" evidence="2">
    <location>
        <begin position="354"/>
        <end position="365"/>
    </location>
</feature>
<evidence type="ECO:0000313" key="6">
    <source>
        <dbReference type="Proteomes" id="UP000593566"/>
    </source>
</evidence>
<dbReference type="RefSeq" id="XP_037156895.1">
    <property type="nucleotide sequence ID" value="XM_037298260.1"/>
</dbReference>
<dbReference type="EMBL" id="JACCJB010000003">
    <property type="protein sequence ID" value="KAF6229253.1"/>
    <property type="molecule type" value="Genomic_DNA"/>
</dbReference>
<dbReference type="Proteomes" id="UP000593566">
    <property type="component" value="Unassembled WGS sequence"/>
</dbReference>
<proteinExistence type="predicted"/>
<feature type="transmembrane region" description="Helical" evidence="3">
    <location>
        <begin position="519"/>
        <end position="543"/>
    </location>
</feature>
<keyword evidence="3" id="KW-0472">Membrane</keyword>
<organism evidence="5 6">
    <name type="scientific">Letharia lupina</name>
    <dbReference type="NCBI Taxonomy" id="560253"/>
    <lineage>
        <taxon>Eukaryota</taxon>
        <taxon>Fungi</taxon>
        <taxon>Dikarya</taxon>
        <taxon>Ascomycota</taxon>
        <taxon>Pezizomycotina</taxon>
        <taxon>Lecanoromycetes</taxon>
        <taxon>OSLEUM clade</taxon>
        <taxon>Lecanoromycetidae</taxon>
        <taxon>Lecanorales</taxon>
        <taxon>Lecanorineae</taxon>
        <taxon>Parmeliaceae</taxon>
        <taxon>Letharia</taxon>
    </lineage>
</organism>
<evidence type="ECO:0000256" key="1">
    <source>
        <dbReference type="SAM" id="Coils"/>
    </source>
</evidence>
<sequence length="604" mass="70072">MEPSLTSYHDAKNYPRNVADRTLTPFALDAISHQLNTQAPRLFAEEAQAALDSLDLAKGAKDFWPTRIKSTERLREHLGILPFRNPNNHQCRFLFIHAAHSRDKLKISREMLMLCFTHFQVMPEFVEFLFPFGFQSYAQDFYFSGFRQRTQLAERRRNNAPAPNARPVDKRYQICCNLKSVEPSDSDGWSIRHCAVHHSFDMNEVRTSWIIVKGDEQMKQRIESAISDRGRHEPSDFESLGRAFETSLETHLIFCDWSAENWRWYINSLEEKFQSMTRRTFSAPVYVPFVPAAATDQFTLNPRTNTDISKYSMFSRTRTNLTEKRSLKPAMKQRLSAPQTYENPDTGISQPLPPDEDDDDDDGDKEPESPLKPNDVKAEDETRDFSFGKLRKVHNVAEKANEAVLVLKQNIIVLTQLKRYYRSISSRKDFPKDRVENCEDAIDGFELRIGGLENDMQTQILRLETLLRLLEDRKTLLHSILDYQNTQANKYSTKSMFTMTEDMNDIARKTKVETVSMKVITLVTLFFLPGTFISTLMSTEIFQSDYTGRGMPNPYANLNPVQIYLALSLPLTVVTLLFWAGFHFWEMRHEKQKKKHHKAAGWQV</sequence>
<feature type="domain" description="CorA-like transporter" evidence="4">
    <location>
        <begin position="7"/>
        <end position="280"/>
    </location>
</feature>
<keyword evidence="3" id="KW-1133">Transmembrane helix</keyword>
<protein>
    <recommendedName>
        <fullName evidence="4">CorA-like transporter domain-containing protein</fullName>
    </recommendedName>
</protein>
<feature type="coiled-coil region" evidence="1">
    <location>
        <begin position="435"/>
        <end position="473"/>
    </location>
</feature>
<feature type="region of interest" description="Disordered" evidence="2">
    <location>
        <begin position="322"/>
        <end position="382"/>
    </location>
</feature>
<keyword evidence="1" id="KW-0175">Coiled coil</keyword>
<dbReference type="Pfam" id="PF26616">
    <property type="entry name" value="CorA-like"/>
    <property type="match status" value="1"/>
</dbReference>
<keyword evidence="3" id="KW-0812">Transmembrane</keyword>
<feature type="compositionally biased region" description="Basic and acidic residues" evidence="2">
    <location>
        <begin position="366"/>
        <end position="382"/>
    </location>
</feature>
<feature type="transmembrane region" description="Helical" evidence="3">
    <location>
        <begin position="563"/>
        <end position="585"/>
    </location>
</feature>
<gene>
    <name evidence="5" type="ORF">HO133_007369</name>
</gene>
<comment type="caution">
    <text evidence="5">The sequence shown here is derived from an EMBL/GenBank/DDBJ whole genome shotgun (WGS) entry which is preliminary data.</text>
</comment>
<name>A0A8H6FIN1_9LECA</name>
<dbReference type="Gene3D" id="1.20.58.340">
    <property type="entry name" value="Magnesium transport protein CorA, transmembrane region"/>
    <property type="match status" value="1"/>
</dbReference>
<evidence type="ECO:0000259" key="4">
    <source>
        <dbReference type="Pfam" id="PF26616"/>
    </source>
</evidence>
<reference evidence="5 6" key="1">
    <citation type="journal article" date="2020" name="Genomics">
        <title>Complete, high-quality genomes from long-read metagenomic sequencing of two wolf lichen thalli reveals enigmatic genome architecture.</title>
        <authorList>
            <person name="McKenzie S.K."/>
            <person name="Walston R.F."/>
            <person name="Allen J.L."/>
        </authorList>
    </citation>
    <scope>NUCLEOTIDE SEQUENCE [LARGE SCALE GENOMIC DNA]</scope>
    <source>
        <strain evidence="5">WasteWater1</strain>
    </source>
</reference>
<dbReference type="InterPro" id="IPR058257">
    <property type="entry name" value="CorA-like_dom"/>
</dbReference>
<evidence type="ECO:0000256" key="2">
    <source>
        <dbReference type="SAM" id="MobiDB-lite"/>
    </source>
</evidence>